<dbReference type="InterPro" id="IPR001206">
    <property type="entry name" value="Diacylglycerol_kinase_cat_dom"/>
</dbReference>
<evidence type="ECO:0000259" key="2">
    <source>
        <dbReference type="PROSITE" id="PS50146"/>
    </source>
</evidence>
<keyword evidence="1" id="KW-0812">Transmembrane</keyword>
<evidence type="ECO:0000256" key="1">
    <source>
        <dbReference type="SAM" id="Phobius"/>
    </source>
</evidence>
<accession>A0ABP8S0E0</accession>
<dbReference type="RefSeq" id="WP_345425526.1">
    <property type="nucleotide sequence ID" value="NZ_BAABGT010000097.1"/>
</dbReference>
<evidence type="ECO:0000313" key="3">
    <source>
        <dbReference type="EMBL" id="GAA4556219.1"/>
    </source>
</evidence>
<dbReference type="Pfam" id="PF00781">
    <property type="entry name" value="DAGK_cat"/>
    <property type="match status" value="1"/>
</dbReference>
<dbReference type="EMBL" id="BAABGT010000097">
    <property type="protein sequence ID" value="GAA4556219.1"/>
    <property type="molecule type" value="Genomic_DNA"/>
</dbReference>
<comment type="caution">
    <text evidence="3">The sequence shown here is derived from an EMBL/GenBank/DDBJ whole genome shotgun (WGS) entry which is preliminary data.</text>
</comment>
<sequence>MPSETTPAPHRRIAAVGALLALAAGLAVIVWALWQHPLRLPSTLLLLLVTVVAAWTALVHRGWTRIVAVAVAVAALVGVIVLLDVGSLVRLILVVALAVVATAAARVALGSAEPAPGPGDARRVPPAHRGVLLMNPWSGGGKVERFALVQEAVRLGVTPIVLQRGDDLRELAERAVADGADVIGMAGGDGSQALVADVARRHDLPFVCVPAGTRNHFALDLGLDREDVAAALAAYGDAVERRIDLALVGDRVFVNNASLGVYATVVQSEGYREAKVSTAIGMLPDLVGPGAEPFDLRFTGADGKPVDTADVLLVSNGVYRLDDLRGFGTREHLDAGVLGIVSVTVGREVGGLIAAQASGRLRHFAGYREWTAPEFVVDSGDELVDVGVDGEALRLPTPLRFRCLPGALRVRTPLDAPGAPPVGVAHAGLGKAVGGLFRVAAGRDGQV</sequence>
<keyword evidence="1" id="KW-0472">Membrane</keyword>
<dbReference type="SUPFAM" id="SSF111331">
    <property type="entry name" value="NAD kinase/diacylglycerol kinase-like"/>
    <property type="match status" value="1"/>
</dbReference>
<feature type="transmembrane region" description="Helical" evidence="1">
    <location>
        <begin position="40"/>
        <end position="59"/>
    </location>
</feature>
<dbReference type="SMART" id="SM00046">
    <property type="entry name" value="DAGKc"/>
    <property type="match status" value="1"/>
</dbReference>
<gene>
    <name evidence="3" type="ORF">GCM10023175_57900</name>
</gene>
<organism evidence="3 4">
    <name type="scientific">Pseudonocardia xishanensis</name>
    <dbReference type="NCBI Taxonomy" id="630995"/>
    <lineage>
        <taxon>Bacteria</taxon>
        <taxon>Bacillati</taxon>
        <taxon>Actinomycetota</taxon>
        <taxon>Actinomycetes</taxon>
        <taxon>Pseudonocardiales</taxon>
        <taxon>Pseudonocardiaceae</taxon>
        <taxon>Pseudonocardia</taxon>
    </lineage>
</organism>
<feature type="domain" description="DAGKc" evidence="2">
    <location>
        <begin position="125"/>
        <end position="252"/>
    </location>
</feature>
<name>A0ABP8S0E0_9PSEU</name>
<dbReference type="Proteomes" id="UP001501598">
    <property type="component" value="Unassembled WGS sequence"/>
</dbReference>
<protein>
    <recommendedName>
        <fullName evidence="2">DAGKc domain-containing protein</fullName>
    </recommendedName>
</protein>
<evidence type="ECO:0000313" key="4">
    <source>
        <dbReference type="Proteomes" id="UP001501598"/>
    </source>
</evidence>
<proteinExistence type="predicted"/>
<keyword evidence="4" id="KW-1185">Reference proteome</keyword>
<dbReference type="InterPro" id="IPR016064">
    <property type="entry name" value="NAD/diacylglycerol_kinase_sf"/>
</dbReference>
<dbReference type="Gene3D" id="2.60.200.40">
    <property type="match status" value="1"/>
</dbReference>
<dbReference type="InterPro" id="IPR017438">
    <property type="entry name" value="ATP-NAD_kinase_N"/>
</dbReference>
<dbReference type="PROSITE" id="PS50146">
    <property type="entry name" value="DAGK"/>
    <property type="match status" value="1"/>
</dbReference>
<feature type="transmembrane region" description="Helical" evidence="1">
    <location>
        <begin position="12"/>
        <end position="34"/>
    </location>
</feature>
<keyword evidence="1" id="KW-1133">Transmembrane helix</keyword>
<dbReference type="Gene3D" id="3.40.50.10330">
    <property type="entry name" value="Probable inorganic polyphosphate/atp-NAD kinase, domain 1"/>
    <property type="match status" value="1"/>
</dbReference>
<feature type="transmembrane region" description="Helical" evidence="1">
    <location>
        <begin position="66"/>
        <end position="83"/>
    </location>
</feature>
<reference evidence="4" key="1">
    <citation type="journal article" date="2019" name="Int. J. Syst. Evol. Microbiol.">
        <title>The Global Catalogue of Microorganisms (GCM) 10K type strain sequencing project: providing services to taxonomists for standard genome sequencing and annotation.</title>
        <authorList>
            <consortium name="The Broad Institute Genomics Platform"/>
            <consortium name="The Broad Institute Genome Sequencing Center for Infectious Disease"/>
            <person name="Wu L."/>
            <person name="Ma J."/>
        </authorList>
    </citation>
    <scope>NUCLEOTIDE SEQUENCE [LARGE SCALE GENOMIC DNA]</scope>
    <source>
        <strain evidence="4">JCM 17906</strain>
    </source>
</reference>